<evidence type="ECO:0000313" key="2">
    <source>
        <dbReference type="Proteomes" id="UP000235786"/>
    </source>
</evidence>
<protein>
    <submittedName>
        <fullName evidence="1">Uncharacterized protein</fullName>
    </submittedName>
</protein>
<gene>
    <name evidence="1" type="ORF">L207DRAFT_514629</name>
</gene>
<accession>A0A2J6RFQ1</accession>
<dbReference type="EMBL" id="KZ613949">
    <property type="protein sequence ID" value="PMD37347.1"/>
    <property type="molecule type" value="Genomic_DNA"/>
</dbReference>
<organism evidence="1 2">
    <name type="scientific">Hyaloscypha variabilis (strain UAMH 11265 / GT02V1 / F)</name>
    <name type="common">Meliniomyces variabilis</name>
    <dbReference type="NCBI Taxonomy" id="1149755"/>
    <lineage>
        <taxon>Eukaryota</taxon>
        <taxon>Fungi</taxon>
        <taxon>Dikarya</taxon>
        <taxon>Ascomycota</taxon>
        <taxon>Pezizomycotina</taxon>
        <taxon>Leotiomycetes</taxon>
        <taxon>Helotiales</taxon>
        <taxon>Hyaloscyphaceae</taxon>
        <taxon>Hyaloscypha</taxon>
        <taxon>Hyaloscypha variabilis</taxon>
    </lineage>
</organism>
<sequence>MALVLPLAGATPLKLTHCLFLCLCLFPLLFLFLLSVTAFDQRRDSTGIIPNS</sequence>
<proteinExistence type="predicted"/>
<dbReference type="AlphaFoldDB" id="A0A2J6RFQ1"/>
<keyword evidence="2" id="KW-1185">Reference proteome</keyword>
<name>A0A2J6RFQ1_HYAVF</name>
<dbReference type="Proteomes" id="UP000235786">
    <property type="component" value="Unassembled WGS sequence"/>
</dbReference>
<evidence type="ECO:0000313" key="1">
    <source>
        <dbReference type="EMBL" id="PMD37347.1"/>
    </source>
</evidence>
<reference evidence="1 2" key="1">
    <citation type="submission" date="2016-04" db="EMBL/GenBank/DDBJ databases">
        <title>A degradative enzymes factory behind the ericoid mycorrhizal symbiosis.</title>
        <authorList>
            <consortium name="DOE Joint Genome Institute"/>
            <person name="Martino E."/>
            <person name="Morin E."/>
            <person name="Grelet G."/>
            <person name="Kuo A."/>
            <person name="Kohler A."/>
            <person name="Daghino S."/>
            <person name="Barry K."/>
            <person name="Choi C."/>
            <person name="Cichocki N."/>
            <person name="Clum A."/>
            <person name="Copeland A."/>
            <person name="Hainaut M."/>
            <person name="Haridas S."/>
            <person name="Labutti K."/>
            <person name="Lindquist E."/>
            <person name="Lipzen A."/>
            <person name="Khouja H.-R."/>
            <person name="Murat C."/>
            <person name="Ohm R."/>
            <person name="Olson A."/>
            <person name="Spatafora J."/>
            <person name="Veneault-Fourrey C."/>
            <person name="Henrissat B."/>
            <person name="Grigoriev I."/>
            <person name="Martin F."/>
            <person name="Perotto S."/>
        </authorList>
    </citation>
    <scope>NUCLEOTIDE SEQUENCE [LARGE SCALE GENOMIC DNA]</scope>
    <source>
        <strain evidence="1 2">F</strain>
    </source>
</reference>